<dbReference type="InterPro" id="IPR001360">
    <property type="entry name" value="Glyco_hydro_1"/>
</dbReference>
<dbReference type="GO" id="GO:0005975">
    <property type="term" value="P:carbohydrate metabolic process"/>
    <property type="evidence" value="ECO:0007669"/>
    <property type="project" value="InterPro"/>
</dbReference>
<name>A0A1W1UIV0_9BACT</name>
<feature type="compositionally biased region" description="Basic and acidic residues" evidence="1">
    <location>
        <begin position="412"/>
        <end position="423"/>
    </location>
</feature>
<dbReference type="AlphaFoldDB" id="A0A1W1UIV0"/>
<dbReference type="EMBL" id="FWWW01000026">
    <property type="protein sequence ID" value="SMB80933.1"/>
    <property type="molecule type" value="Genomic_DNA"/>
</dbReference>
<feature type="compositionally biased region" description="Polar residues" evidence="1">
    <location>
        <begin position="425"/>
        <end position="437"/>
    </location>
</feature>
<dbReference type="STRING" id="645990.SAMN00120144_3615"/>
<feature type="region of interest" description="Disordered" evidence="1">
    <location>
        <begin position="412"/>
        <end position="437"/>
    </location>
</feature>
<protein>
    <submittedName>
        <fullName evidence="2">Glycosyl hydrolase family 1</fullName>
    </submittedName>
</protein>
<reference evidence="2 3" key="1">
    <citation type="submission" date="2017-04" db="EMBL/GenBank/DDBJ databases">
        <authorList>
            <person name="Afonso C.L."/>
            <person name="Miller P.J."/>
            <person name="Scott M.A."/>
            <person name="Spackman E."/>
            <person name="Goraichik I."/>
            <person name="Dimitrov K.M."/>
            <person name="Suarez D.L."/>
            <person name="Swayne D.E."/>
        </authorList>
    </citation>
    <scope>NUCLEOTIDE SEQUENCE [LARGE SCALE GENOMIC DNA]</scope>
    <source>
        <strain evidence="2 3">DSM 11622</strain>
    </source>
</reference>
<dbReference type="PANTHER" id="PTHR12631">
    <property type="entry name" value="ALPHA-L-IDURONIDASE"/>
    <property type="match status" value="1"/>
</dbReference>
<keyword evidence="3" id="KW-1185">Reference proteome</keyword>
<dbReference type="Proteomes" id="UP000192266">
    <property type="component" value="Unassembled WGS sequence"/>
</dbReference>
<proteinExistence type="predicted"/>
<accession>A0A1W1UIV0</accession>
<dbReference type="PANTHER" id="PTHR12631:SF10">
    <property type="entry name" value="BETA-XYLOSIDASE-LIKE PROTEIN-RELATED"/>
    <property type="match status" value="1"/>
</dbReference>
<organism evidence="2 3">
    <name type="scientific">Hymenobacter roseosalivarius DSM 11622</name>
    <dbReference type="NCBI Taxonomy" id="645990"/>
    <lineage>
        <taxon>Bacteria</taxon>
        <taxon>Pseudomonadati</taxon>
        <taxon>Bacteroidota</taxon>
        <taxon>Cytophagia</taxon>
        <taxon>Cytophagales</taxon>
        <taxon>Hymenobacteraceae</taxon>
        <taxon>Hymenobacter</taxon>
    </lineage>
</organism>
<keyword evidence="2" id="KW-0378">Hydrolase</keyword>
<dbReference type="InterPro" id="IPR017853">
    <property type="entry name" value="GH"/>
</dbReference>
<gene>
    <name evidence="2" type="ORF">SAMN00120144_3615</name>
</gene>
<evidence type="ECO:0000313" key="2">
    <source>
        <dbReference type="EMBL" id="SMB80933.1"/>
    </source>
</evidence>
<evidence type="ECO:0000313" key="3">
    <source>
        <dbReference type="Proteomes" id="UP000192266"/>
    </source>
</evidence>
<dbReference type="OrthoDB" id="9803892at2"/>
<dbReference type="GO" id="GO:0004553">
    <property type="term" value="F:hydrolase activity, hydrolyzing O-glycosyl compounds"/>
    <property type="evidence" value="ECO:0007669"/>
    <property type="project" value="InterPro"/>
</dbReference>
<dbReference type="Gene3D" id="3.20.20.80">
    <property type="entry name" value="Glycosidases"/>
    <property type="match status" value="1"/>
</dbReference>
<dbReference type="Pfam" id="PF00232">
    <property type="entry name" value="Glyco_hydro_1"/>
    <property type="match status" value="1"/>
</dbReference>
<dbReference type="RefSeq" id="WP_084443306.1">
    <property type="nucleotide sequence ID" value="NZ_FWWW01000026.1"/>
</dbReference>
<sequence length="437" mass="50527">MGPQFLFATGIENSNPTIQNGTVRVDEMEKCGHYQHWQKDFDLVQELGICFLRYGPPIHTTWLAPGKYDWSFADLTFQDLLRRNIAPIVDLCHFGVPDWLGNFQNPDFPALFAQYAYDFAQRFPWVQLYTPVNEMFICAQFSGYYGWWNEQLKSDQGFVTALKHIVKANVLAMRAILKIRGNAIFIQSESSEYFHAENPAAIRPAEVMNARRFLSLDLNYGLRVNSQMYEYLLDNGMTRDEYHFFLGNNLKQHCIMGNDYYKTNEHRVSANGQTRAAGEIFGYHVITTQYHDRYRLPVMHTETNLWQGPNGDEAVNWLWKEWANVLRVRNDGVPIVGFTWYSLTDQVDWDTALRENNGNVNPLGLYDLDRNIRPVGQAYKQLIADWDHVLPTHSVCLQVPIVMPEESNRLWAKEQEQDIKEASADESTAQANEASAQ</sequence>
<dbReference type="InterPro" id="IPR051923">
    <property type="entry name" value="Glycosyl_Hydrolase_39"/>
</dbReference>
<evidence type="ECO:0000256" key="1">
    <source>
        <dbReference type="SAM" id="MobiDB-lite"/>
    </source>
</evidence>
<dbReference type="SUPFAM" id="SSF51445">
    <property type="entry name" value="(Trans)glycosidases"/>
    <property type="match status" value="1"/>
</dbReference>